<comment type="caution">
    <text evidence="14">The sequence shown here is derived from an EMBL/GenBank/DDBJ whole genome shotgun (WGS) entry which is preliminary data.</text>
</comment>
<keyword evidence="8" id="KW-0408">Iron</keyword>
<feature type="transmembrane region" description="Helical" evidence="13">
    <location>
        <begin position="267"/>
        <end position="284"/>
    </location>
</feature>
<dbReference type="FunFam" id="1.10.3470.10:FF:000001">
    <property type="entry name" value="Vitamin B12 ABC transporter permease BtuC"/>
    <property type="match status" value="1"/>
</dbReference>
<feature type="transmembrane region" description="Helical" evidence="13">
    <location>
        <begin position="237"/>
        <end position="261"/>
    </location>
</feature>
<reference evidence="14" key="1">
    <citation type="journal article" date="2021" name="Gut Microbes">
        <title>A synthetic consortium of 100 gut commensals modulates the composition and function in a colon model of the microbiome of elderly subjects.</title>
        <authorList>
            <person name="Perez M."/>
            <person name="Ntemiri A."/>
            <person name="Tan H."/>
            <person name="Harris H.M.B."/>
            <person name="Roager H.M."/>
            <person name="Ribiere C."/>
            <person name="O'Toole P.W."/>
        </authorList>
    </citation>
    <scope>NUCLEOTIDE SEQUENCE</scope>
    <source>
        <strain evidence="14">MCC335</strain>
    </source>
</reference>
<evidence type="ECO:0000256" key="2">
    <source>
        <dbReference type="ARBA" id="ARBA00007935"/>
    </source>
</evidence>
<evidence type="ECO:0000256" key="6">
    <source>
        <dbReference type="ARBA" id="ARBA00022692"/>
    </source>
</evidence>
<evidence type="ECO:0000256" key="9">
    <source>
        <dbReference type="ARBA" id="ARBA00023136"/>
    </source>
</evidence>
<feature type="transmembrane region" description="Helical" evidence="13">
    <location>
        <begin position="159"/>
        <end position="179"/>
    </location>
</feature>
<accession>A0AA41FH59</accession>
<feature type="transmembrane region" description="Helical" evidence="13">
    <location>
        <begin position="206"/>
        <end position="225"/>
    </location>
</feature>
<dbReference type="PANTHER" id="PTHR30472">
    <property type="entry name" value="FERRIC ENTEROBACTIN TRANSPORT SYSTEM PERMEASE PROTEIN"/>
    <property type="match status" value="1"/>
</dbReference>
<sequence>MESRREERGMQGEAENKQNKKPAALAFGAVIFLLLGMIYIAINTGSLNVTMGELYRGLFVEYDQNVATVWDLRFPRIMIASLGGAALSVSGVLFQACMKNPIADPGIIGVSSGASFVAVLIAGMFPSLYFFTPVFAFAGGITACGLVYLLAFKNGLNPLRVILVGVAVNAVFSGLTQAFNSMTGGNLSGVASIANANISQKTWDDVYMITGYVVLGLVLSLLMFYKCDLLSLSDQTARGLGMNVTSARIGVSLVAVVLASISTAEMGVVSFMGLIVPHIARILVGSRHKVLIPFSALGGAFLMLLADTLGRTVAAPYEVSASILLSIVGGPLLIILIRRSDKTYGV</sequence>
<feature type="transmembrane region" description="Helical" evidence="13">
    <location>
        <begin position="131"/>
        <end position="152"/>
    </location>
</feature>
<dbReference type="InterPro" id="IPR000522">
    <property type="entry name" value="ABC_transptr_permease_BtuC"/>
</dbReference>
<feature type="transmembrane region" description="Helical" evidence="13">
    <location>
        <begin position="74"/>
        <end position="94"/>
    </location>
</feature>
<keyword evidence="9 13" id="KW-0472">Membrane</keyword>
<evidence type="ECO:0000256" key="1">
    <source>
        <dbReference type="ARBA" id="ARBA00004651"/>
    </source>
</evidence>
<evidence type="ECO:0000313" key="14">
    <source>
        <dbReference type="EMBL" id="MBT9811429.1"/>
    </source>
</evidence>
<feature type="transmembrane region" description="Helical" evidence="13">
    <location>
        <begin position="106"/>
        <end position="125"/>
    </location>
</feature>
<evidence type="ECO:0000256" key="13">
    <source>
        <dbReference type="SAM" id="Phobius"/>
    </source>
</evidence>
<evidence type="ECO:0000256" key="4">
    <source>
        <dbReference type="ARBA" id="ARBA00022448"/>
    </source>
</evidence>
<dbReference type="CDD" id="cd06550">
    <property type="entry name" value="TM_ABC_iron-siderophores_like"/>
    <property type="match status" value="1"/>
</dbReference>
<dbReference type="GO" id="GO:0033214">
    <property type="term" value="P:siderophore-iron import into cell"/>
    <property type="evidence" value="ECO:0007669"/>
    <property type="project" value="TreeGrafter"/>
</dbReference>
<organism evidence="14 15">
    <name type="scientific">Enterocloster citroniae</name>
    <dbReference type="NCBI Taxonomy" id="358743"/>
    <lineage>
        <taxon>Bacteria</taxon>
        <taxon>Bacillati</taxon>
        <taxon>Bacillota</taxon>
        <taxon>Clostridia</taxon>
        <taxon>Lachnospirales</taxon>
        <taxon>Lachnospiraceae</taxon>
        <taxon>Enterocloster</taxon>
    </lineage>
</organism>
<evidence type="ECO:0000256" key="5">
    <source>
        <dbReference type="ARBA" id="ARBA00022475"/>
    </source>
</evidence>
<protein>
    <recommendedName>
        <fullName evidence="3">Probable heme-iron transport system permease protein IsdF</fullName>
    </recommendedName>
    <alternativeName>
        <fullName evidence="12">Iron-regulated surface determinant protein F</fullName>
    </alternativeName>
    <alternativeName>
        <fullName evidence="11">Staphylococcal iron-regulated protein G</fullName>
    </alternativeName>
</protein>
<dbReference type="RefSeq" id="WP_117450905.1">
    <property type="nucleotide sequence ID" value="NZ_CABJDD010000004.1"/>
</dbReference>
<keyword evidence="6 13" id="KW-0812">Transmembrane</keyword>
<keyword evidence="4" id="KW-0813">Transport</keyword>
<dbReference type="InterPro" id="IPR037294">
    <property type="entry name" value="ABC_BtuC-like"/>
</dbReference>
<feature type="transmembrane region" description="Helical" evidence="13">
    <location>
        <begin position="291"/>
        <end position="313"/>
    </location>
</feature>
<feature type="transmembrane region" description="Helical" evidence="13">
    <location>
        <begin position="21"/>
        <end position="42"/>
    </location>
</feature>
<dbReference type="Pfam" id="PF01032">
    <property type="entry name" value="FecCD"/>
    <property type="match status" value="1"/>
</dbReference>
<evidence type="ECO:0000256" key="12">
    <source>
        <dbReference type="ARBA" id="ARBA00031465"/>
    </source>
</evidence>
<dbReference type="EMBL" id="WQPS01000029">
    <property type="protein sequence ID" value="MBT9811429.1"/>
    <property type="molecule type" value="Genomic_DNA"/>
</dbReference>
<evidence type="ECO:0000313" key="15">
    <source>
        <dbReference type="Proteomes" id="UP000708338"/>
    </source>
</evidence>
<evidence type="ECO:0000256" key="11">
    <source>
        <dbReference type="ARBA" id="ARBA00031149"/>
    </source>
</evidence>
<evidence type="ECO:0000256" key="3">
    <source>
        <dbReference type="ARBA" id="ARBA00018524"/>
    </source>
</evidence>
<evidence type="ECO:0000256" key="10">
    <source>
        <dbReference type="ARBA" id="ARBA00025320"/>
    </source>
</evidence>
<feature type="transmembrane region" description="Helical" evidence="13">
    <location>
        <begin position="319"/>
        <end position="337"/>
    </location>
</feature>
<gene>
    <name evidence="14" type="ORF">GPL26_17550</name>
</gene>
<evidence type="ECO:0000256" key="8">
    <source>
        <dbReference type="ARBA" id="ARBA00023004"/>
    </source>
</evidence>
<dbReference type="PANTHER" id="PTHR30472:SF21">
    <property type="entry name" value="HEME-IRON TRANSPORT SYSTEM PERMEASE PROTEIN ISDF-RELATED"/>
    <property type="match status" value="1"/>
</dbReference>
<proteinExistence type="inferred from homology"/>
<dbReference type="GO" id="GO:0022857">
    <property type="term" value="F:transmembrane transporter activity"/>
    <property type="evidence" value="ECO:0007669"/>
    <property type="project" value="InterPro"/>
</dbReference>
<comment type="similarity">
    <text evidence="2">Belongs to the binding-protein-dependent transport system permease family. FecCD subfamily.</text>
</comment>
<keyword evidence="7 13" id="KW-1133">Transmembrane helix</keyword>
<keyword evidence="5" id="KW-1003">Cell membrane</keyword>
<dbReference type="AlphaFoldDB" id="A0AA41FH59"/>
<dbReference type="Gene3D" id="1.10.3470.10">
    <property type="entry name" value="ABC transporter involved in vitamin B12 uptake, BtuC"/>
    <property type="match status" value="1"/>
</dbReference>
<dbReference type="SUPFAM" id="SSF81345">
    <property type="entry name" value="ABC transporter involved in vitamin B12 uptake, BtuC"/>
    <property type="match status" value="1"/>
</dbReference>
<dbReference type="GO" id="GO:0005886">
    <property type="term" value="C:plasma membrane"/>
    <property type="evidence" value="ECO:0007669"/>
    <property type="project" value="UniProtKB-SubCell"/>
</dbReference>
<evidence type="ECO:0000256" key="7">
    <source>
        <dbReference type="ARBA" id="ARBA00022989"/>
    </source>
</evidence>
<comment type="subcellular location">
    <subcellularLocation>
        <location evidence="1">Cell membrane</location>
        <topology evidence="1">Multi-pass membrane protein</topology>
    </subcellularLocation>
</comment>
<name>A0AA41FH59_9FIRM</name>
<dbReference type="Proteomes" id="UP000708338">
    <property type="component" value="Unassembled WGS sequence"/>
</dbReference>
<comment type="function">
    <text evidence="10">Part of the binding-protein-dependent transport system for heme-iron. Responsible for the translocation of the substrate across the membrane.</text>
</comment>